<evidence type="ECO:0000259" key="1">
    <source>
        <dbReference type="PROSITE" id="PS50188"/>
    </source>
</evidence>
<dbReference type="PROSITE" id="PS50188">
    <property type="entry name" value="B302_SPRY"/>
    <property type="match status" value="1"/>
</dbReference>
<gene>
    <name evidence="2" type="ORF">ASCRUDRAFT_72984</name>
</gene>
<dbReference type="InterPro" id="IPR006594">
    <property type="entry name" value="LisH"/>
</dbReference>
<sequence>MNELNLHFPVYVFQTSYGKHLCQSVYSKRKRLILNIDEADLLSILDHLSGICCSYDIDIFNLIQNNCFTNNFKSEEKSDLSLICPYLQGFSNLFQERLLSLENLRNICLYEHFHQKQSSDGSITNENFEMNILPRNFDSRIEEICVKNGSFSDANDIPFPMNLVPCSSNMVYSKVLAGTSNINQSLFSTLPLYINFQPGQQKKSTLVFAADKIITPIYGLFYYEVRVGKYFLERNFSVGFHKTSADDINSKFTLNDFPGISQSSFAINSSFLSFEQTNRAINNRKETSCHDFSFQPDDVIGCGIDYFNSIIFFTKNGKFSGVAFKSINFPVIPVLSFSRQTSELQKECSFTIFSELVSDGYFFQDYDLCNFLDLFTNMKRCYPSAVVLEKKNHQELPEADYNSDVSNNLSNKLFINFGLNFDLNTRPGSKFGQFSHFSKPFIYDIESYSNQVKRKCYSFINMKMRNSQLFDPQPVLSHNFGGAASSGSLVINSRMLKEHSLKLLMDKIILSYFRQSGFISSHDVFKEEMGSSHSLAFLNEKALPNATRNYFSLNFKIIKSFFQTNKFDDLLNFLETYYPTLFGKSTKMGTKLPPSNQMISSFDFNPVQNLIFKIKAIKLFELFRDYINLKNENKVKPSNTQLNKAVLYSQQLAFEFNGSQQISQMLNRIINLILCDSITLIGKKLGDIHEAPAFSYLSTKTKSDFVLFSKFNTLILQDLNLFNSFKHDVFMDLNSFILKFYEHQESSFLEKIILHTNTYSNYIQQNNYDPVYLFIDSWNDFFGSDHEG</sequence>
<proteinExistence type="predicted"/>
<accession>A0A1D2V951</accession>
<protein>
    <recommendedName>
        <fullName evidence="1">B30.2/SPRY domain-containing protein</fullName>
    </recommendedName>
</protein>
<dbReference type="InterPro" id="IPR043136">
    <property type="entry name" value="B30.2/SPRY_sf"/>
</dbReference>
<dbReference type="RefSeq" id="XP_020044290.1">
    <property type="nucleotide sequence ID" value="XM_020192137.1"/>
</dbReference>
<organism evidence="2 3">
    <name type="scientific">Ascoidea rubescens DSM 1968</name>
    <dbReference type="NCBI Taxonomy" id="1344418"/>
    <lineage>
        <taxon>Eukaryota</taxon>
        <taxon>Fungi</taxon>
        <taxon>Dikarya</taxon>
        <taxon>Ascomycota</taxon>
        <taxon>Saccharomycotina</taxon>
        <taxon>Saccharomycetes</taxon>
        <taxon>Ascoideaceae</taxon>
        <taxon>Ascoidea</taxon>
    </lineage>
</organism>
<dbReference type="InterPro" id="IPR013320">
    <property type="entry name" value="ConA-like_dom_sf"/>
</dbReference>
<dbReference type="Pfam" id="PF00622">
    <property type="entry name" value="SPRY"/>
    <property type="match status" value="1"/>
</dbReference>
<keyword evidence="3" id="KW-1185">Reference proteome</keyword>
<dbReference type="PROSITE" id="PS50896">
    <property type="entry name" value="LISH"/>
    <property type="match status" value="1"/>
</dbReference>
<evidence type="ECO:0000313" key="3">
    <source>
        <dbReference type="Proteomes" id="UP000095038"/>
    </source>
</evidence>
<dbReference type="InterPro" id="IPR044736">
    <property type="entry name" value="Gid1/RanBPM/SPLA_SPRY"/>
</dbReference>
<dbReference type="Gene3D" id="2.60.120.920">
    <property type="match status" value="1"/>
</dbReference>
<evidence type="ECO:0000313" key="2">
    <source>
        <dbReference type="EMBL" id="ODV57983.1"/>
    </source>
</evidence>
<dbReference type="InterPro" id="IPR001870">
    <property type="entry name" value="B30.2/SPRY"/>
</dbReference>
<reference evidence="3" key="1">
    <citation type="submission" date="2016-05" db="EMBL/GenBank/DDBJ databases">
        <title>Comparative genomics of biotechnologically important yeasts.</title>
        <authorList>
            <consortium name="DOE Joint Genome Institute"/>
            <person name="Riley R."/>
            <person name="Haridas S."/>
            <person name="Wolfe K.H."/>
            <person name="Lopes M.R."/>
            <person name="Hittinger C.T."/>
            <person name="Goker M."/>
            <person name="Salamov A."/>
            <person name="Wisecaver J."/>
            <person name="Long T.M."/>
            <person name="Aerts A.L."/>
            <person name="Barry K."/>
            <person name="Choi C."/>
            <person name="Clum A."/>
            <person name="Coughlan A.Y."/>
            <person name="Deshpande S."/>
            <person name="Douglass A.P."/>
            <person name="Hanson S.J."/>
            <person name="Klenk H.-P."/>
            <person name="Labutti K."/>
            <person name="Lapidus A."/>
            <person name="Lindquist E."/>
            <person name="Lipzen A."/>
            <person name="Meier-Kolthoff J.P."/>
            <person name="Ohm R.A."/>
            <person name="Otillar R.P."/>
            <person name="Pangilinan J."/>
            <person name="Peng Y."/>
            <person name="Rokas A."/>
            <person name="Rosa C.A."/>
            <person name="Scheuner C."/>
            <person name="Sibirny A.A."/>
            <person name="Slot J.C."/>
            <person name="Stielow J.B."/>
            <person name="Sun H."/>
            <person name="Kurtzman C.P."/>
            <person name="Blackwell M."/>
            <person name="Grigoriev I.V."/>
            <person name="Jeffries T.W."/>
        </authorList>
    </citation>
    <scope>NUCLEOTIDE SEQUENCE [LARGE SCALE GENOMIC DNA]</scope>
    <source>
        <strain evidence="3">DSM 1968</strain>
    </source>
</reference>
<dbReference type="Proteomes" id="UP000095038">
    <property type="component" value="Unassembled WGS sequence"/>
</dbReference>
<dbReference type="AlphaFoldDB" id="A0A1D2V951"/>
<dbReference type="CDD" id="cd12885">
    <property type="entry name" value="SPRY_RanBP_like"/>
    <property type="match status" value="1"/>
</dbReference>
<dbReference type="EMBL" id="KV454496">
    <property type="protein sequence ID" value="ODV57983.1"/>
    <property type="molecule type" value="Genomic_DNA"/>
</dbReference>
<dbReference type="InParanoid" id="A0A1D2V951"/>
<name>A0A1D2V951_9ASCO</name>
<dbReference type="STRING" id="1344418.A0A1D2V951"/>
<dbReference type="GeneID" id="30965773"/>
<dbReference type="SUPFAM" id="SSF49899">
    <property type="entry name" value="Concanavalin A-like lectins/glucanases"/>
    <property type="match status" value="1"/>
</dbReference>
<dbReference type="OrthoDB" id="25503at2759"/>
<dbReference type="InterPro" id="IPR003877">
    <property type="entry name" value="SPRY_dom"/>
</dbReference>
<dbReference type="SMART" id="SM00449">
    <property type="entry name" value="SPRY"/>
    <property type="match status" value="1"/>
</dbReference>
<feature type="domain" description="B30.2/SPRY" evidence="1">
    <location>
        <begin position="144"/>
        <end position="353"/>
    </location>
</feature>